<evidence type="ECO:0000313" key="2">
    <source>
        <dbReference type="Proteomes" id="UP000017559"/>
    </source>
</evidence>
<dbReference type="Proteomes" id="UP000017559">
    <property type="component" value="Unassembled WGS sequence"/>
</dbReference>
<dbReference type="HOGENOM" id="CLU_2831748_0_0_1"/>
<dbReference type="AlphaFoldDB" id="V2X3D8"/>
<dbReference type="EMBL" id="AWSO01000857">
    <property type="protein sequence ID" value="ESK86985.1"/>
    <property type="molecule type" value="Genomic_DNA"/>
</dbReference>
<proteinExistence type="predicted"/>
<evidence type="ECO:0000313" key="1">
    <source>
        <dbReference type="EMBL" id="ESK86985.1"/>
    </source>
</evidence>
<sequence length="66" mass="7164">MKIGTGTRDTSDTLFGSIGLNSCGKRGTVDPSIHEHLVTYNEKNHMDMPSIPPSAATYHEQCWSAA</sequence>
<dbReference type="KEGG" id="mrr:Moror_3337"/>
<gene>
    <name evidence="1" type="ORF">Moror_3337</name>
</gene>
<name>V2X3D8_MONRO</name>
<accession>V2X3D8</accession>
<keyword evidence="2" id="KW-1185">Reference proteome</keyword>
<organism evidence="1 2">
    <name type="scientific">Moniliophthora roreri (strain MCA 2997)</name>
    <name type="common">Cocoa frosty pod rot fungus</name>
    <name type="synonym">Crinipellis roreri</name>
    <dbReference type="NCBI Taxonomy" id="1381753"/>
    <lineage>
        <taxon>Eukaryota</taxon>
        <taxon>Fungi</taxon>
        <taxon>Dikarya</taxon>
        <taxon>Basidiomycota</taxon>
        <taxon>Agaricomycotina</taxon>
        <taxon>Agaricomycetes</taxon>
        <taxon>Agaricomycetidae</taxon>
        <taxon>Agaricales</taxon>
        <taxon>Marasmiineae</taxon>
        <taxon>Marasmiaceae</taxon>
        <taxon>Moniliophthora</taxon>
    </lineage>
</organism>
<protein>
    <submittedName>
        <fullName evidence="1">Uncharacterized protein</fullName>
    </submittedName>
</protein>
<reference evidence="1 2" key="1">
    <citation type="journal article" date="2014" name="BMC Genomics">
        <title>Genome and secretome analysis of the hemibiotrophic fungal pathogen, Moniliophthora roreri, which causes frosty pod rot disease of cacao: mechanisms of the biotrophic and necrotrophic phases.</title>
        <authorList>
            <person name="Meinhardt L.W."/>
            <person name="Costa G.G.L."/>
            <person name="Thomazella D.P.T."/>
            <person name="Teixeira P.J.P.L."/>
            <person name="Carazzolle M.F."/>
            <person name="Schuster S.C."/>
            <person name="Carlson J.E."/>
            <person name="Guiltinan M.J."/>
            <person name="Mieczkowski P."/>
            <person name="Farmer A."/>
            <person name="Ramaraj T."/>
            <person name="Crozier J."/>
            <person name="Davis R.E."/>
            <person name="Shao J."/>
            <person name="Melnick R.L."/>
            <person name="Pereira G.A.G."/>
            <person name="Bailey B.A."/>
        </authorList>
    </citation>
    <scope>NUCLEOTIDE SEQUENCE [LARGE SCALE GENOMIC DNA]</scope>
    <source>
        <strain evidence="1 2">MCA 2997</strain>
    </source>
</reference>
<comment type="caution">
    <text evidence="1">The sequence shown here is derived from an EMBL/GenBank/DDBJ whole genome shotgun (WGS) entry which is preliminary data.</text>
</comment>